<organism evidence="2 3">
    <name type="scientific">Cladophialophora chaetospira</name>
    <dbReference type="NCBI Taxonomy" id="386627"/>
    <lineage>
        <taxon>Eukaryota</taxon>
        <taxon>Fungi</taxon>
        <taxon>Dikarya</taxon>
        <taxon>Ascomycota</taxon>
        <taxon>Pezizomycotina</taxon>
        <taxon>Eurotiomycetes</taxon>
        <taxon>Chaetothyriomycetidae</taxon>
        <taxon>Chaetothyriales</taxon>
        <taxon>Herpotrichiellaceae</taxon>
        <taxon>Cladophialophora</taxon>
    </lineage>
</organism>
<feature type="region of interest" description="Disordered" evidence="1">
    <location>
        <begin position="50"/>
        <end position="70"/>
    </location>
</feature>
<feature type="compositionally biased region" description="Basic and acidic residues" evidence="1">
    <location>
        <begin position="136"/>
        <end position="162"/>
    </location>
</feature>
<proteinExistence type="predicted"/>
<dbReference type="AlphaFoldDB" id="A0AA38XCG6"/>
<evidence type="ECO:0000313" key="2">
    <source>
        <dbReference type="EMBL" id="KAJ9610842.1"/>
    </source>
</evidence>
<evidence type="ECO:0000313" key="3">
    <source>
        <dbReference type="Proteomes" id="UP001172673"/>
    </source>
</evidence>
<evidence type="ECO:0000256" key="1">
    <source>
        <dbReference type="SAM" id="MobiDB-lite"/>
    </source>
</evidence>
<keyword evidence="3" id="KW-1185">Reference proteome</keyword>
<gene>
    <name evidence="2" type="ORF">H2200_005619</name>
</gene>
<dbReference type="EMBL" id="JAPDRK010000007">
    <property type="protein sequence ID" value="KAJ9610842.1"/>
    <property type="molecule type" value="Genomic_DNA"/>
</dbReference>
<feature type="region of interest" description="Disordered" evidence="1">
    <location>
        <begin position="125"/>
        <end position="162"/>
    </location>
</feature>
<comment type="caution">
    <text evidence="2">The sequence shown here is derived from an EMBL/GenBank/DDBJ whole genome shotgun (WGS) entry which is preliminary data.</text>
</comment>
<accession>A0AA38XCG6</accession>
<name>A0AA38XCG6_9EURO</name>
<dbReference type="Proteomes" id="UP001172673">
    <property type="component" value="Unassembled WGS sequence"/>
</dbReference>
<reference evidence="2" key="1">
    <citation type="submission" date="2022-10" db="EMBL/GenBank/DDBJ databases">
        <title>Culturing micro-colonial fungi from biological soil crusts in the Mojave desert and describing Neophaeococcomyces mojavensis, and introducing the new genera and species Taxawa tesnikishii.</title>
        <authorList>
            <person name="Kurbessoian T."/>
            <person name="Stajich J.E."/>
        </authorList>
    </citation>
    <scope>NUCLEOTIDE SEQUENCE</scope>
    <source>
        <strain evidence="2">TK_41</strain>
    </source>
</reference>
<protein>
    <submittedName>
        <fullName evidence="2">Uncharacterized protein</fullName>
    </submittedName>
</protein>
<sequence>MVNNLNLHIASNTKVCILVIADGREQPVRLSNAVHDSVASKSLISKSKATASRGSVKSSTSTTVTDHSGTTYTSKSTIALRWYYEDGTQTFPETFHIVESATKDLLWDAILCKTAESPAAALVPQAHPHFGLPNGKDGKREDERRVRAAMDQERYKKERQEQAERIRNAYVKKHAGAVKHG</sequence>